<evidence type="ECO:0000313" key="1">
    <source>
        <dbReference type="EMBL" id="CAI72289.1"/>
    </source>
</evidence>
<name>Q572I6_PHYIN</name>
<protein>
    <submittedName>
        <fullName evidence="1">Uncharacterized protein</fullName>
    </submittedName>
</protein>
<dbReference type="EMBL" id="AJ893356">
    <property type="protein sequence ID" value="CAI72289.1"/>
    <property type="molecule type" value="Genomic_DNA"/>
</dbReference>
<dbReference type="AlphaFoldDB" id="Q572I6"/>
<reference evidence="1" key="1">
    <citation type="journal article" date="2005" name="Proc. Natl. Acad. Sci. U.S.A.">
        <title>An ancestral oomycete locus contains late blight avirulence gene Avr3a, encoding a protein that is recognized in the host cytoplasm.</title>
        <authorList>
            <person name="Armstrong M.R."/>
            <person name="Whisson S.C."/>
            <person name="Pritchard L."/>
            <person name="Bos J.I.B."/>
            <person name="Venter E."/>
            <person name="Avrova A.O."/>
            <person name="Rehmany A.P."/>
            <person name="Bohme U."/>
            <person name="Brooks K."/>
            <person name="Cherevach I."/>
            <person name="Hamlin N."/>
            <person name="White B."/>
            <person name="Fraser A."/>
            <person name="Lord A."/>
            <person name="Quail M.A."/>
            <person name="Churcher C."/>
            <person name="Hall N."/>
            <person name="Berriman M."/>
            <person name="Kamoun S."/>
            <person name="Beyon J.L."/>
            <person name="Birch P.R.J."/>
        </authorList>
    </citation>
    <scope>NUCLEOTIDE SEQUENCE</scope>
</reference>
<proteinExistence type="predicted"/>
<accession>Q572I6</accession>
<organism evidence="1">
    <name type="scientific">Phytophthora infestans</name>
    <name type="common">Potato late blight agent</name>
    <name type="synonym">Botrytis infestans</name>
    <dbReference type="NCBI Taxonomy" id="4787"/>
    <lineage>
        <taxon>Eukaryota</taxon>
        <taxon>Sar</taxon>
        <taxon>Stramenopiles</taxon>
        <taxon>Oomycota</taxon>
        <taxon>Peronosporomycetes</taxon>
        <taxon>Peronosporales</taxon>
        <taxon>Peronosporaceae</taxon>
        <taxon>Phytophthora</taxon>
    </lineage>
</organism>
<gene>
    <name evidence="1" type="ORF">PI35.0400</name>
</gene>
<sequence>MLVTNGDRHILDGLLRHIRHYVVLESGRRLSLPLRSRGICTFVWRRLLLRAWLPALGFVSVTSSVLGLRDSHSICTRFGLLESVGAVQSGILNQIRSVVTR</sequence>